<dbReference type="Pfam" id="PF04434">
    <property type="entry name" value="SWIM"/>
    <property type="match status" value="1"/>
</dbReference>
<evidence type="ECO:0000256" key="4">
    <source>
        <dbReference type="PROSITE-ProRule" id="PRU00325"/>
    </source>
</evidence>
<feature type="compositionally biased region" description="Acidic residues" evidence="5">
    <location>
        <begin position="87"/>
        <end position="105"/>
    </location>
</feature>
<accession>A0AA38WHU8</accession>
<evidence type="ECO:0000256" key="5">
    <source>
        <dbReference type="SAM" id="MobiDB-lite"/>
    </source>
</evidence>
<protein>
    <recommendedName>
        <fullName evidence="6">SWIM-type domain-containing protein</fullName>
    </recommendedName>
</protein>
<name>A0AA38WHU8_9ASTR</name>
<keyword evidence="1" id="KW-0479">Metal-binding</keyword>
<dbReference type="SMART" id="SM00575">
    <property type="entry name" value="ZnF_PMZ"/>
    <property type="match status" value="1"/>
</dbReference>
<reference evidence="7" key="1">
    <citation type="submission" date="2023-03" db="EMBL/GenBank/DDBJ databases">
        <title>Chromosome-scale reference genome and RAD-based genetic map of yellow starthistle (Centaurea solstitialis) reveal putative structural variation and QTLs associated with invader traits.</title>
        <authorList>
            <person name="Reatini B."/>
            <person name="Cang F.A."/>
            <person name="Jiang Q."/>
            <person name="Mckibben M.T.W."/>
            <person name="Barker M.S."/>
            <person name="Rieseberg L.H."/>
            <person name="Dlugosch K.M."/>
        </authorList>
    </citation>
    <scope>NUCLEOTIDE SEQUENCE</scope>
    <source>
        <strain evidence="7">CAN-66</strain>
        <tissue evidence="7">Leaf</tissue>
    </source>
</reference>
<gene>
    <name evidence="7" type="ORF">OSB04_016845</name>
</gene>
<dbReference type="InterPro" id="IPR007527">
    <property type="entry name" value="Znf_SWIM"/>
</dbReference>
<dbReference type="EMBL" id="JARYMX010000004">
    <property type="protein sequence ID" value="KAJ9552800.1"/>
    <property type="molecule type" value="Genomic_DNA"/>
</dbReference>
<keyword evidence="3" id="KW-0862">Zinc</keyword>
<feature type="domain" description="SWIM-type" evidence="6">
    <location>
        <begin position="564"/>
        <end position="602"/>
    </location>
</feature>
<dbReference type="AlphaFoldDB" id="A0AA38WHU8"/>
<dbReference type="PROSITE" id="PS50966">
    <property type="entry name" value="ZF_SWIM"/>
    <property type="match status" value="1"/>
</dbReference>
<dbReference type="GO" id="GO:0008270">
    <property type="term" value="F:zinc ion binding"/>
    <property type="evidence" value="ECO:0007669"/>
    <property type="project" value="UniProtKB-KW"/>
</dbReference>
<dbReference type="Proteomes" id="UP001172457">
    <property type="component" value="Chromosome 4"/>
</dbReference>
<dbReference type="PANTHER" id="PTHR31973">
    <property type="entry name" value="POLYPROTEIN, PUTATIVE-RELATED"/>
    <property type="match status" value="1"/>
</dbReference>
<dbReference type="PANTHER" id="PTHR31973:SF185">
    <property type="entry name" value="TRANSPOSASE, MUDR, PLANT, MULE TRANSPOSASE DOMAIN-CONTAINING PROTEIN"/>
    <property type="match status" value="1"/>
</dbReference>
<evidence type="ECO:0000313" key="7">
    <source>
        <dbReference type="EMBL" id="KAJ9552800.1"/>
    </source>
</evidence>
<evidence type="ECO:0000259" key="6">
    <source>
        <dbReference type="PROSITE" id="PS50966"/>
    </source>
</evidence>
<dbReference type="InterPro" id="IPR006564">
    <property type="entry name" value="Znf_PMZ"/>
</dbReference>
<evidence type="ECO:0000313" key="8">
    <source>
        <dbReference type="Proteomes" id="UP001172457"/>
    </source>
</evidence>
<proteinExistence type="predicted"/>
<feature type="region of interest" description="Disordered" evidence="5">
    <location>
        <begin position="76"/>
        <end position="105"/>
    </location>
</feature>
<comment type="caution">
    <text evidence="7">The sequence shown here is derived from an EMBL/GenBank/DDBJ whole genome shotgun (WGS) entry which is preliminary data.</text>
</comment>
<keyword evidence="8" id="KW-1185">Reference proteome</keyword>
<evidence type="ECO:0000256" key="1">
    <source>
        <dbReference type="ARBA" id="ARBA00022723"/>
    </source>
</evidence>
<sequence>MSVHRLLVPLNVTYSRFVRTIERKCGIDPSVFVTRIACMDAGRREMPRKKMMCQHFMSMTIVRCVVVAMVGGDANTGGDANVVGTEEPQEEEDIEGDEEVEEEEEEEEDLFLDFDNYVFDTSTLDDEETRREEYFVRSFPGNDDFHYMPPFLRTEDVVMTPNQPIPYNRRGRVKAEQVFRSKPQMTLALGMKFLEEGFEFKTIRSGKHIYEAVCVHDNCGWRIYATYIGSSEMFQVRKLNDVHTCSTTQMHLAHRQATRRVLSHLLLGDISRTIRGCDIVRYIKARYKIDISYWQAWRAKWRAICMIEGNPVESFTRLPQYFYNVELKNPDTVTDITTDVTERFASCFFALGCAIATFRSQLLRGLFGYNVLAVAMDANNQVVPIAIRVAKSESGDWRVVYLLFPNAEKVYQGNGRSGPLRQAINTCTQRRIMHIAAKDAGVKFNKKIFWKTCKAYTRYEFDLNMSALRAAIPSAELLDRVNPNRWSRAHFPGVRYNIMTSNSVECMNAHSHFFEKAQLLALLNTFVLFNKNALQTNTLTPWAKVRVQMRAVEFASWIVRDIGYGRVQRHQSPVLQQNCSCNIWQLSGLPCGHAIVVAAMQNLIDCSHLASPYFTVKNLKATWASLVYPVGPQLA</sequence>
<keyword evidence="2 4" id="KW-0863">Zinc-finger</keyword>
<evidence type="ECO:0000256" key="3">
    <source>
        <dbReference type="ARBA" id="ARBA00022833"/>
    </source>
</evidence>
<evidence type="ECO:0000256" key="2">
    <source>
        <dbReference type="ARBA" id="ARBA00022771"/>
    </source>
</evidence>
<organism evidence="7 8">
    <name type="scientific">Centaurea solstitialis</name>
    <name type="common">yellow star-thistle</name>
    <dbReference type="NCBI Taxonomy" id="347529"/>
    <lineage>
        <taxon>Eukaryota</taxon>
        <taxon>Viridiplantae</taxon>
        <taxon>Streptophyta</taxon>
        <taxon>Embryophyta</taxon>
        <taxon>Tracheophyta</taxon>
        <taxon>Spermatophyta</taxon>
        <taxon>Magnoliopsida</taxon>
        <taxon>eudicotyledons</taxon>
        <taxon>Gunneridae</taxon>
        <taxon>Pentapetalae</taxon>
        <taxon>asterids</taxon>
        <taxon>campanulids</taxon>
        <taxon>Asterales</taxon>
        <taxon>Asteraceae</taxon>
        <taxon>Carduoideae</taxon>
        <taxon>Cardueae</taxon>
        <taxon>Centaureinae</taxon>
        <taxon>Centaurea</taxon>
    </lineage>
</organism>